<evidence type="ECO:0000256" key="1">
    <source>
        <dbReference type="ARBA" id="ARBA00022737"/>
    </source>
</evidence>
<dbReference type="OrthoDB" id="1907609at2"/>
<reference evidence="5 7" key="1">
    <citation type="submission" date="2016-10" db="EMBL/GenBank/DDBJ databases">
        <authorList>
            <person name="Varghese N."/>
            <person name="Submissions S."/>
        </authorList>
    </citation>
    <scope>NUCLEOTIDE SEQUENCE [LARGE SCALE GENOMIC DNA]</scope>
    <source>
        <strain evidence="5 7">NLAE-zl-C224</strain>
    </source>
</reference>
<dbReference type="GO" id="GO:0016020">
    <property type="term" value="C:membrane"/>
    <property type="evidence" value="ECO:0007669"/>
    <property type="project" value="TreeGrafter"/>
</dbReference>
<dbReference type="EMBL" id="FNGL01000002">
    <property type="protein sequence ID" value="SDK91693.1"/>
    <property type="molecule type" value="Genomic_DNA"/>
</dbReference>
<gene>
    <name evidence="4" type="ORF">HMJ28_07175</name>
    <name evidence="6" type="ORF">NCTC13028_02684</name>
    <name evidence="5" type="ORF">SAMN05216497_102188</name>
</gene>
<dbReference type="Pfam" id="PF13181">
    <property type="entry name" value="TPR_8"/>
    <property type="match status" value="1"/>
</dbReference>
<name>A0A240AW13_CLOCO</name>
<dbReference type="SMART" id="SM00028">
    <property type="entry name" value="TPR"/>
    <property type="match status" value="3"/>
</dbReference>
<sequence>MNYFQKANDYYNLKDYHKAIALYKKSIKLKTNEAASLYNTAVCFIKLKNFKDAIPLLKKSLLLKKDSKYFFNLGYCYIMLDNNKKALINFKAAWALNPNDSDCKKAISLIENKYKTSKDNL</sequence>
<dbReference type="GO" id="GO:0072380">
    <property type="term" value="C:TRC complex"/>
    <property type="evidence" value="ECO:0007669"/>
    <property type="project" value="TreeGrafter"/>
</dbReference>
<dbReference type="GO" id="GO:0006620">
    <property type="term" value="P:post-translational protein targeting to endoplasmic reticulum membrane"/>
    <property type="evidence" value="ECO:0007669"/>
    <property type="project" value="TreeGrafter"/>
</dbReference>
<dbReference type="Pfam" id="PF12895">
    <property type="entry name" value="ANAPC3"/>
    <property type="match status" value="1"/>
</dbReference>
<dbReference type="STRING" id="1494.SAMN05216497_102188"/>
<dbReference type="PANTHER" id="PTHR45831">
    <property type="entry name" value="LD24721P"/>
    <property type="match status" value="1"/>
</dbReference>
<accession>A0A240AW13</accession>
<dbReference type="GO" id="GO:0060090">
    <property type="term" value="F:molecular adaptor activity"/>
    <property type="evidence" value="ECO:0007669"/>
    <property type="project" value="TreeGrafter"/>
</dbReference>
<dbReference type="EMBL" id="UAWC01000028">
    <property type="protein sequence ID" value="SQB37280.1"/>
    <property type="molecule type" value="Genomic_DNA"/>
</dbReference>
<feature type="repeat" description="TPR" evidence="3">
    <location>
        <begin position="67"/>
        <end position="100"/>
    </location>
</feature>
<dbReference type="Proteomes" id="UP000528432">
    <property type="component" value="Unassembled WGS sequence"/>
</dbReference>
<dbReference type="EMBL" id="JABFIF010000012">
    <property type="protein sequence ID" value="NOH16165.1"/>
    <property type="molecule type" value="Genomic_DNA"/>
</dbReference>
<organism evidence="6 8">
    <name type="scientific">Clostridium cochlearium</name>
    <dbReference type="NCBI Taxonomy" id="1494"/>
    <lineage>
        <taxon>Bacteria</taxon>
        <taxon>Bacillati</taxon>
        <taxon>Bacillota</taxon>
        <taxon>Clostridia</taxon>
        <taxon>Eubacteriales</taxon>
        <taxon>Clostridiaceae</taxon>
        <taxon>Clostridium</taxon>
    </lineage>
</organism>
<dbReference type="RefSeq" id="WP_089863610.1">
    <property type="nucleotide sequence ID" value="NZ_CP173238.1"/>
</dbReference>
<dbReference type="InterPro" id="IPR019734">
    <property type="entry name" value="TPR_rpt"/>
</dbReference>
<protein>
    <submittedName>
        <fullName evidence="6">Tetratricopeptide repeat protein</fullName>
    </submittedName>
    <submittedName>
        <fullName evidence="5">Tetratricopeptide repeat-containing protein</fullName>
    </submittedName>
</protein>
<evidence type="ECO:0000313" key="6">
    <source>
        <dbReference type="EMBL" id="SQB37280.1"/>
    </source>
</evidence>
<dbReference type="GeneID" id="70577885"/>
<evidence type="ECO:0000313" key="8">
    <source>
        <dbReference type="Proteomes" id="UP000250223"/>
    </source>
</evidence>
<evidence type="ECO:0000313" key="4">
    <source>
        <dbReference type="EMBL" id="NOH16165.1"/>
    </source>
</evidence>
<dbReference type="InterPro" id="IPR047150">
    <property type="entry name" value="SGT"/>
</dbReference>
<evidence type="ECO:0000256" key="3">
    <source>
        <dbReference type="PROSITE-ProRule" id="PRU00339"/>
    </source>
</evidence>
<evidence type="ECO:0000313" key="7">
    <source>
        <dbReference type="Proteomes" id="UP000198811"/>
    </source>
</evidence>
<keyword evidence="1" id="KW-0677">Repeat</keyword>
<evidence type="ECO:0000256" key="2">
    <source>
        <dbReference type="ARBA" id="ARBA00022803"/>
    </source>
</evidence>
<keyword evidence="7" id="KW-1185">Reference proteome</keyword>
<keyword evidence="2 3" id="KW-0802">TPR repeat</keyword>
<dbReference type="Gene3D" id="1.25.40.10">
    <property type="entry name" value="Tetratricopeptide repeat domain"/>
    <property type="match status" value="1"/>
</dbReference>
<dbReference type="Proteomes" id="UP000198811">
    <property type="component" value="Unassembled WGS sequence"/>
</dbReference>
<dbReference type="PANTHER" id="PTHR45831:SF2">
    <property type="entry name" value="LD24721P"/>
    <property type="match status" value="1"/>
</dbReference>
<dbReference type="Proteomes" id="UP000250223">
    <property type="component" value="Unassembled WGS sequence"/>
</dbReference>
<reference evidence="4 9" key="3">
    <citation type="submission" date="2020-05" db="EMBL/GenBank/DDBJ databases">
        <title>Draft genome sequence of Clostridium cochlearium strain AGROS13 isolated from a sheep dairy farm in New Zealand.</title>
        <authorList>
            <person name="Gupta T.B."/>
            <person name="Jauregui R."/>
            <person name="Risson A.N."/>
            <person name="Brightwell G."/>
            <person name="Maclean P."/>
        </authorList>
    </citation>
    <scope>NUCLEOTIDE SEQUENCE [LARGE SCALE GENOMIC DNA]</scope>
    <source>
        <strain evidence="4 9">AGROS13</strain>
    </source>
</reference>
<dbReference type="SUPFAM" id="SSF48452">
    <property type="entry name" value="TPR-like"/>
    <property type="match status" value="1"/>
</dbReference>
<dbReference type="InterPro" id="IPR011990">
    <property type="entry name" value="TPR-like_helical_dom_sf"/>
</dbReference>
<dbReference type="AlphaFoldDB" id="A0A240AW13"/>
<proteinExistence type="predicted"/>
<reference evidence="6 8" key="2">
    <citation type="submission" date="2018-06" db="EMBL/GenBank/DDBJ databases">
        <authorList>
            <consortium name="Pathogen Informatics"/>
            <person name="Doyle S."/>
        </authorList>
    </citation>
    <scope>NUCLEOTIDE SEQUENCE [LARGE SCALE GENOMIC DNA]</scope>
    <source>
        <strain evidence="6 8">NCTC13028</strain>
    </source>
</reference>
<evidence type="ECO:0000313" key="5">
    <source>
        <dbReference type="EMBL" id="SDK91693.1"/>
    </source>
</evidence>
<dbReference type="PROSITE" id="PS50005">
    <property type="entry name" value="TPR"/>
    <property type="match status" value="1"/>
</dbReference>
<evidence type="ECO:0000313" key="9">
    <source>
        <dbReference type="Proteomes" id="UP000528432"/>
    </source>
</evidence>